<dbReference type="Proteomes" id="UP000887565">
    <property type="component" value="Unplaced"/>
</dbReference>
<organism evidence="1 2">
    <name type="scientific">Romanomermis culicivorax</name>
    <name type="common">Nematode worm</name>
    <dbReference type="NCBI Taxonomy" id="13658"/>
    <lineage>
        <taxon>Eukaryota</taxon>
        <taxon>Metazoa</taxon>
        <taxon>Ecdysozoa</taxon>
        <taxon>Nematoda</taxon>
        <taxon>Enoplea</taxon>
        <taxon>Dorylaimia</taxon>
        <taxon>Mermithida</taxon>
        <taxon>Mermithoidea</taxon>
        <taxon>Mermithidae</taxon>
        <taxon>Romanomermis</taxon>
    </lineage>
</organism>
<dbReference type="InterPro" id="IPR006553">
    <property type="entry name" value="Leu-rich_rpt_Cys-con_subtyp"/>
</dbReference>
<sequence>MSSTCAKWSTSIRLLFRRCSGLLSFADSFLENGRLIEMNFEKFFNYSWINVFPLINLLQSPCSQSLQELNCVKVEFFDFHGLSPIQSVFQLPNLRIVELGQESCWPQWSPSLGDDMLIKCVDLEVLILVDASFLTRNLLQAICDYCPNITSLCMSGFRVTIDYRMIESLSKLTDLNVSDSDVTDEIVDNFARKLKNLTHFNIRGCKLLTNESLKSLAIYGQKLECLYLRRRSRKIDENGIQAVLDGCPNLKKLETTFNLAQKLRLPDRPDFEILNVTSE</sequence>
<evidence type="ECO:0000313" key="1">
    <source>
        <dbReference type="Proteomes" id="UP000887565"/>
    </source>
</evidence>
<keyword evidence="1" id="KW-1185">Reference proteome</keyword>
<evidence type="ECO:0000313" key="2">
    <source>
        <dbReference type="WBParaSite" id="nRc.2.0.1.t44497-RA"/>
    </source>
</evidence>
<dbReference type="SMART" id="SM00367">
    <property type="entry name" value="LRR_CC"/>
    <property type="match status" value="3"/>
</dbReference>
<dbReference type="SUPFAM" id="SSF52047">
    <property type="entry name" value="RNI-like"/>
    <property type="match status" value="1"/>
</dbReference>
<dbReference type="AlphaFoldDB" id="A0A915L0A4"/>
<protein>
    <submittedName>
        <fullName evidence="2">Uncharacterized protein</fullName>
    </submittedName>
</protein>
<name>A0A915L0A4_ROMCU</name>
<accession>A0A915L0A4</accession>
<dbReference type="PANTHER" id="PTHR13318">
    <property type="entry name" value="PARTNER OF PAIRED, ISOFORM B-RELATED"/>
    <property type="match status" value="1"/>
</dbReference>
<proteinExistence type="predicted"/>
<dbReference type="WBParaSite" id="nRc.2.0.1.t44497-RA">
    <property type="protein sequence ID" value="nRc.2.0.1.t44497-RA"/>
    <property type="gene ID" value="nRc.2.0.1.g44497"/>
</dbReference>
<dbReference type="Gene3D" id="3.80.10.10">
    <property type="entry name" value="Ribonuclease Inhibitor"/>
    <property type="match status" value="1"/>
</dbReference>
<dbReference type="InterPro" id="IPR032675">
    <property type="entry name" value="LRR_dom_sf"/>
</dbReference>
<reference evidence="2" key="1">
    <citation type="submission" date="2022-11" db="UniProtKB">
        <authorList>
            <consortium name="WormBaseParasite"/>
        </authorList>
    </citation>
    <scope>IDENTIFICATION</scope>
</reference>
<dbReference type="GO" id="GO:0031146">
    <property type="term" value="P:SCF-dependent proteasomal ubiquitin-dependent protein catabolic process"/>
    <property type="evidence" value="ECO:0007669"/>
    <property type="project" value="TreeGrafter"/>
</dbReference>
<dbReference type="GO" id="GO:0019005">
    <property type="term" value="C:SCF ubiquitin ligase complex"/>
    <property type="evidence" value="ECO:0007669"/>
    <property type="project" value="TreeGrafter"/>
</dbReference>